<feature type="binding site" evidence="8">
    <location>
        <position position="146"/>
    </location>
    <ligand>
        <name>Zn(2+)</name>
        <dbReference type="ChEBI" id="CHEBI:29105"/>
    </ligand>
</feature>
<dbReference type="InterPro" id="IPR022925">
    <property type="entry name" value="RNA_Hydrolase_NudC"/>
</dbReference>
<dbReference type="GO" id="GO:0035529">
    <property type="term" value="F:NADH pyrophosphatase activity"/>
    <property type="evidence" value="ECO:0007669"/>
    <property type="project" value="RHEA"/>
</dbReference>
<dbReference type="PROSITE" id="PS00893">
    <property type="entry name" value="NUDIX_BOX"/>
    <property type="match status" value="1"/>
</dbReference>
<feature type="binding site" evidence="8">
    <location>
        <position position="201"/>
    </location>
    <ligand>
        <name>a divalent metal cation</name>
        <dbReference type="ChEBI" id="CHEBI:60240"/>
        <label>2</label>
    </ligand>
</feature>
<feature type="binding site" evidence="8">
    <location>
        <position position="246"/>
    </location>
    <ligand>
        <name>a divalent metal cation</name>
        <dbReference type="ChEBI" id="CHEBI:60240"/>
        <label>1</label>
    </ligand>
</feature>
<name>A0A089NB47_9BACL</name>
<dbReference type="EC" id="3.6.1.22" evidence="8"/>
<dbReference type="CDD" id="cd03429">
    <property type="entry name" value="NUDIX_NADH_pyrophosphatase_Nudt13"/>
    <property type="match status" value="1"/>
</dbReference>
<evidence type="ECO:0000313" key="11">
    <source>
        <dbReference type="Proteomes" id="UP000029507"/>
    </source>
</evidence>
<evidence type="ECO:0000256" key="1">
    <source>
        <dbReference type="ARBA" id="ARBA00009595"/>
    </source>
</evidence>
<dbReference type="InterPro" id="IPR015797">
    <property type="entry name" value="NUDIX_hydrolase-like_dom_sf"/>
</dbReference>
<dbReference type="KEGG" id="pste:PSTEL_26210"/>
<dbReference type="RefSeq" id="WP_038701684.1">
    <property type="nucleotide sequence ID" value="NZ_CP009286.1"/>
</dbReference>
<evidence type="ECO:0000256" key="5">
    <source>
        <dbReference type="ARBA" id="ARBA00023027"/>
    </source>
</evidence>
<dbReference type="GO" id="GO:0019677">
    <property type="term" value="P:NAD+ catabolic process"/>
    <property type="evidence" value="ECO:0007669"/>
    <property type="project" value="TreeGrafter"/>
</dbReference>
<dbReference type="Pfam" id="PF09297">
    <property type="entry name" value="Zn_ribbon_NUD"/>
    <property type="match status" value="1"/>
</dbReference>
<dbReference type="InterPro" id="IPR020084">
    <property type="entry name" value="NUDIX_hydrolase_CS"/>
</dbReference>
<proteinExistence type="inferred from homology"/>
<feature type="binding site" evidence="8">
    <location>
        <position position="185"/>
    </location>
    <ligand>
        <name>a divalent metal cation</name>
        <dbReference type="ChEBI" id="CHEBI:60240"/>
        <label>1</label>
    </ligand>
</feature>
<organism evidence="10 11">
    <name type="scientific">Paenibacillus stellifer</name>
    <dbReference type="NCBI Taxonomy" id="169760"/>
    <lineage>
        <taxon>Bacteria</taxon>
        <taxon>Bacillati</taxon>
        <taxon>Bacillota</taxon>
        <taxon>Bacilli</taxon>
        <taxon>Bacillales</taxon>
        <taxon>Paenibacillaceae</taxon>
        <taxon>Paenibacillus</taxon>
    </lineage>
</organism>
<dbReference type="HOGENOM" id="CLU_037162_0_1_9"/>
<comment type="similarity">
    <text evidence="1 8">Belongs to the Nudix hydrolase family. NudC subfamily.</text>
</comment>
<dbReference type="NCBIfam" id="NF001299">
    <property type="entry name" value="PRK00241.1"/>
    <property type="match status" value="1"/>
</dbReference>
<dbReference type="InterPro" id="IPR020476">
    <property type="entry name" value="Nudix_hydrolase"/>
</dbReference>
<feature type="binding site" evidence="8">
    <location>
        <position position="138"/>
    </location>
    <ligand>
        <name>substrate</name>
    </ligand>
</feature>
<feature type="binding site" evidence="8">
    <location>
        <position position="205"/>
    </location>
    <ligand>
        <name>a divalent metal cation</name>
        <dbReference type="ChEBI" id="CHEBI:60240"/>
        <label>3</label>
    </ligand>
</feature>
<protein>
    <recommendedName>
        <fullName evidence="8">NAD-capped RNA hydrolase NudC</fullName>
        <shortName evidence="8">DeNADding enzyme NudC</shortName>
        <ecNumber evidence="8">3.6.1.-</ecNumber>
    </recommendedName>
    <alternativeName>
        <fullName evidence="8">NADH pyrophosphatase</fullName>
        <ecNumber evidence="8">3.6.1.22</ecNumber>
    </alternativeName>
</protein>
<comment type="function">
    <text evidence="8">mRNA decapping enzyme that specifically removes the nicotinamide adenine dinucleotide (NAD) cap from a subset of mRNAs by hydrolyzing the diphosphate linkage to produce nicotinamide mononucleotide (NMN) and 5' monophosphate mRNA. The NAD-cap is present at the 5'-end of some mRNAs and stabilizes RNA against 5'-processing. Has preference for mRNAs with a 5'-end purine. Catalyzes the hydrolysis of a broad range of dinucleotide pyrophosphates.</text>
</comment>
<feature type="domain" description="Nudix hydrolase" evidence="9">
    <location>
        <begin position="152"/>
        <end position="276"/>
    </location>
</feature>
<sequence length="282" mass="31206">MSKPRLSIYNRYVPAVVQETGFEGPAYWFIFRAGQLLVAEDSGAAAVPLALSPEELTVASIRTLYLGTFGSIPCFAAEASPEATEPPGLLFRPLRSLYEAMDEDLFHLAGKAVQLLAWDETHLFCGRCGTQTVPSEAEWSRKCPECGLVSYPRIAPAVITAVLKGDEILLAHAGHFQNNMYGLIAGFVEPGETLEDCVQREIMEEVGLKVTNIRYFGSQQWPFPHSLMVGFLADYESGEIAVDGEEIVHADWFRPDSLPVIPAKVSIARKIIDWYIGQYTRC</sequence>
<dbReference type="PROSITE" id="PS51462">
    <property type="entry name" value="NUDIX"/>
    <property type="match status" value="1"/>
</dbReference>
<dbReference type="GO" id="GO:0000287">
    <property type="term" value="F:magnesium ion binding"/>
    <property type="evidence" value="ECO:0007669"/>
    <property type="project" value="UniProtKB-UniRule"/>
</dbReference>
<dbReference type="InterPro" id="IPR015376">
    <property type="entry name" value="Znr_NADH_PPase"/>
</dbReference>
<feature type="binding site" evidence="8">
    <location>
        <position position="128"/>
    </location>
    <ligand>
        <name>Zn(2+)</name>
        <dbReference type="ChEBI" id="CHEBI:29105"/>
    </ligand>
</feature>
<comment type="catalytic activity">
    <reaction evidence="8">
        <text>NADH + H2O = reduced beta-nicotinamide D-ribonucleotide + AMP + 2 H(+)</text>
        <dbReference type="Rhea" id="RHEA:48868"/>
        <dbReference type="ChEBI" id="CHEBI:15377"/>
        <dbReference type="ChEBI" id="CHEBI:15378"/>
        <dbReference type="ChEBI" id="CHEBI:57945"/>
        <dbReference type="ChEBI" id="CHEBI:90832"/>
        <dbReference type="ChEBI" id="CHEBI:456215"/>
        <dbReference type="EC" id="3.6.1.22"/>
    </reaction>
</comment>
<dbReference type="Pfam" id="PF09296">
    <property type="entry name" value="NUDIX-like"/>
    <property type="match status" value="1"/>
</dbReference>
<feature type="binding site" evidence="8">
    <location>
        <position position="151"/>
    </location>
    <ligand>
        <name>substrate</name>
    </ligand>
</feature>
<evidence type="ECO:0000256" key="8">
    <source>
        <dbReference type="HAMAP-Rule" id="MF_00297"/>
    </source>
</evidence>
<feature type="binding site" evidence="8">
    <location>
        <position position="246"/>
    </location>
    <ligand>
        <name>a divalent metal cation</name>
        <dbReference type="ChEBI" id="CHEBI:60240"/>
        <label>3</label>
    </ligand>
</feature>
<keyword evidence="5 8" id="KW-0520">NAD</keyword>
<comment type="subunit">
    <text evidence="8">Homodimer.</text>
</comment>
<accession>A0A089NB47</accession>
<keyword evidence="4 8" id="KW-0460">Magnesium</keyword>
<dbReference type="Pfam" id="PF00293">
    <property type="entry name" value="NUDIX"/>
    <property type="match status" value="1"/>
</dbReference>
<comment type="catalytic activity">
    <reaction evidence="7">
        <text>a 5'-end NAD(+)-phospho-ribonucleoside in mRNA + H2O = a 5'-end phospho-adenosine-phospho-ribonucleoside in mRNA + beta-nicotinamide D-ribonucleotide + 2 H(+)</text>
        <dbReference type="Rhea" id="RHEA:60876"/>
        <dbReference type="Rhea" id="RHEA-COMP:15698"/>
        <dbReference type="Rhea" id="RHEA-COMP:15719"/>
        <dbReference type="ChEBI" id="CHEBI:14649"/>
        <dbReference type="ChEBI" id="CHEBI:15377"/>
        <dbReference type="ChEBI" id="CHEBI:15378"/>
        <dbReference type="ChEBI" id="CHEBI:144029"/>
        <dbReference type="ChEBI" id="CHEBI:144051"/>
    </reaction>
    <physiologicalReaction direction="left-to-right" evidence="7">
        <dbReference type="Rhea" id="RHEA:60877"/>
    </physiologicalReaction>
</comment>
<evidence type="ECO:0000256" key="3">
    <source>
        <dbReference type="ARBA" id="ARBA00022801"/>
    </source>
</evidence>
<dbReference type="SUPFAM" id="SSF55811">
    <property type="entry name" value="Nudix"/>
    <property type="match status" value="2"/>
</dbReference>
<feature type="binding site" evidence="8">
    <location>
        <position position="205"/>
    </location>
    <ligand>
        <name>a divalent metal cation</name>
        <dbReference type="ChEBI" id="CHEBI:60240"/>
        <label>1</label>
    </ligand>
</feature>
<dbReference type="AlphaFoldDB" id="A0A089NB47"/>
<keyword evidence="8" id="KW-0862">Zinc</keyword>
<comment type="catalytic activity">
    <reaction evidence="8">
        <text>NAD(+) + H2O = beta-nicotinamide D-ribonucleotide + AMP + 2 H(+)</text>
        <dbReference type="Rhea" id="RHEA:11800"/>
        <dbReference type="ChEBI" id="CHEBI:14649"/>
        <dbReference type="ChEBI" id="CHEBI:15377"/>
        <dbReference type="ChEBI" id="CHEBI:15378"/>
        <dbReference type="ChEBI" id="CHEBI:57540"/>
        <dbReference type="ChEBI" id="CHEBI:456215"/>
        <dbReference type="EC" id="3.6.1.22"/>
    </reaction>
</comment>
<dbReference type="GO" id="GO:0110153">
    <property type="term" value="F:RNA NAD-cap (NMN-forming) hydrolase activity"/>
    <property type="evidence" value="ECO:0007669"/>
    <property type="project" value="RHEA"/>
</dbReference>
<keyword evidence="6 8" id="KW-0464">Manganese</keyword>
<feature type="binding site" evidence="8">
    <location>
        <begin position="219"/>
        <end position="226"/>
    </location>
    <ligand>
        <name>substrate</name>
    </ligand>
</feature>
<dbReference type="PANTHER" id="PTHR42904:SF6">
    <property type="entry name" value="NAD-CAPPED RNA HYDROLASE NUDT12"/>
    <property type="match status" value="1"/>
</dbReference>
<comment type="cofactor">
    <cofactor evidence="8">
        <name>Zn(2+)</name>
        <dbReference type="ChEBI" id="CHEBI:29105"/>
    </cofactor>
    <text evidence="8">Binds 1 zinc ion per subunit.</text>
</comment>
<evidence type="ECO:0000256" key="4">
    <source>
        <dbReference type="ARBA" id="ARBA00022842"/>
    </source>
</evidence>
<dbReference type="InterPro" id="IPR050241">
    <property type="entry name" value="NAD-cap_RNA_hydrolase_NudC"/>
</dbReference>
<dbReference type="GO" id="GO:0030145">
    <property type="term" value="F:manganese ion binding"/>
    <property type="evidence" value="ECO:0007669"/>
    <property type="project" value="UniProtKB-UniRule"/>
</dbReference>
<feature type="binding site" evidence="8">
    <location>
        <position position="268"/>
    </location>
    <ligand>
        <name>substrate</name>
    </ligand>
</feature>
<dbReference type="GO" id="GO:0005829">
    <property type="term" value="C:cytosol"/>
    <property type="evidence" value="ECO:0007669"/>
    <property type="project" value="TreeGrafter"/>
</dbReference>
<feature type="short sequence motif" description="Nudix box" evidence="8">
    <location>
        <begin position="186"/>
        <end position="207"/>
    </location>
</feature>
<feature type="binding site" evidence="8">
    <location>
        <position position="201"/>
    </location>
    <ligand>
        <name>a divalent metal cation</name>
        <dbReference type="ChEBI" id="CHEBI:60240"/>
        <label>3</label>
    </ligand>
</feature>
<evidence type="ECO:0000259" key="9">
    <source>
        <dbReference type="PROSITE" id="PS51462"/>
    </source>
</evidence>
<dbReference type="EMBL" id="CP009286">
    <property type="protein sequence ID" value="AIQ66089.1"/>
    <property type="molecule type" value="Genomic_DNA"/>
</dbReference>
<feature type="binding site" evidence="8">
    <location>
        <position position="125"/>
    </location>
    <ligand>
        <name>Zn(2+)</name>
        <dbReference type="ChEBI" id="CHEBI:29105"/>
    </ligand>
</feature>
<feature type="binding site" evidence="8">
    <location>
        <position position="95"/>
    </location>
    <ligand>
        <name>substrate</name>
    </ligand>
</feature>
<dbReference type="InterPro" id="IPR000086">
    <property type="entry name" value="NUDIX_hydrolase_dom"/>
</dbReference>
<evidence type="ECO:0000256" key="2">
    <source>
        <dbReference type="ARBA" id="ARBA00022723"/>
    </source>
</evidence>
<dbReference type="STRING" id="169760.PSTEL_26210"/>
<keyword evidence="11" id="KW-1185">Reference proteome</keyword>
<dbReference type="PANTHER" id="PTHR42904">
    <property type="entry name" value="NUDIX HYDROLASE, NUDC SUBFAMILY"/>
    <property type="match status" value="1"/>
</dbReference>
<dbReference type="GO" id="GO:0006742">
    <property type="term" value="P:NADP+ catabolic process"/>
    <property type="evidence" value="ECO:0007669"/>
    <property type="project" value="TreeGrafter"/>
</dbReference>
<feature type="binding site" evidence="8">
    <location>
        <position position="143"/>
    </location>
    <ligand>
        <name>Zn(2+)</name>
        <dbReference type="ChEBI" id="CHEBI:29105"/>
    </ligand>
</feature>
<evidence type="ECO:0000256" key="6">
    <source>
        <dbReference type="ARBA" id="ARBA00023211"/>
    </source>
</evidence>
<gene>
    <name evidence="8" type="primary">nudC</name>
    <name evidence="10" type="ORF">PSTEL_26210</name>
</gene>
<dbReference type="GO" id="GO:0000210">
    <property type="term" value="F:NAD+ diphosphatase activity"/>
    <property type="evidence" value="ECO:0007669"/>
    <property type="project" value="UniProtKB-UniRule"/>
</dbReference>
<comment type="cofactor">
    <cofactor evidence="8">
        <name>Mg(2+)</name>
        <dbReference type="ChEBI" id="CHEBI:18420"/>
    </cofactor>
    <cofactor evidence="8">
        <name>Mn(2+)</name>
        <dbReference type="ChEBI" id="CHEBI:29035"/>
    </cofactor>
    <text evidence="8">Divalent metal cations. Mg(2+) or Mn(2+).</text>
</comment>
<dbReference type="HAMAP" id="MF_00297">
    <property type="entry name" value="Nudix_NudC"/>
    <property type="match status" value="1"/>
</dbReference>
<dbReference type="Gene3D" id="3.90.79.10">
    <property type="entry name" value="Nucleoside Triphosphate Pyrophosphohydrolase"/>
    <property type="match status" value="1"/>
</dbReference>
<reference evidence="10 11" key="1">
    <citation type="submission" date="2014-08" db="EMBL/GenBank/DDBJ databases">
        <title>Comparative genomics of the Paenibacillus odorifer group.</title>
        <authorList>
            <person name="den Bakker H.C."/>
            <person name="Tsai Y.-C."/>
            <person name="Martin N."/>
            <person name="Korlach J."/>
            <person name="Wiedmann M."/>
        </authorList>
    </citation>
    <scope>NUCLEOTIDE SEQUENCE [LARGE SCALE GENOMIC DNA]</scope>
    <source>
        <strain evidence="10 11">DSM 14472</strain>
    </source>
</reference>
<dbReference type="GO" id="GO:0008270">
    <property type="term" value="F:zinc ion binding"/>
    <property type="evidence" value="ECO:0007669"/>
    <property type="project" value="UniProtKB-UniRule"/>
</dbReference>
<dbReference type="InterPro" id="IPR049734">
    <property type="entry name" value="NudC-like_C"/>
</dbReference>
<dbReference type="InterPro" id="IPR015375">
    <property type="entry name" value="NADH_PPase-like_N"/>
</dbReference>
<dbReference type="Proteomes" id="UP000029507">
    <property type="component" value="Chromosome"/>
</dbReference>
<dbReference type="Gene3D" id="3.90.79.20">
    <property type="match status" value="1"/>
</dbReference>
<evidence type="ECO:0000313" key="10">
    <source>
        <dbReference type="EMBL" id="AIQ66089.1"/>
    </source>
</evidence>
<dbReference type="OrthoDB" id="9787476at2"/>
<dbReference type="EC" id="3.6.1.-" evidence="8"/>
<comment type="caution">
    <text evidence="8">Lacks conserved residue(s) required for the propagation of feature annotation.</text>
</comment>
<dbReference type="PRINTS" id="PR00502">
    <property type="entry name" value="NUDIXFAMILY"/>
</dbReference>
<keyword evidence="2 8" id="KW-0479">Metal-binding</keyword>
<keyword evidence="3 8" id="KW-0378">Hydrolase</keyword>
<evidence type="ECO:0000256" key="7">
    <source>
        <dbReference type="ARBA" id="ARBA00023679"/>
    </source>
</evidence>